<protein>
    <submittedName>
        <fullName evidence="2">Uncharacterized protein</fullName>
    </submittedName>
</protein>
<evidence type="ECO:0000256" key="1">
    <source>
        <dbReference type="SAM" id="SignalP"/>
    </source>
</evidence>
<keyword evidence="1" id="KW-0732">Signal</keyword>
<feature type="chain" id="PRO_5042181354" evidence="1">
    <location>
        <begin position="19"/>
        <end position="115"/>
    </location>
</feature>
<name>A0AAD4LU59_9AGAM</name>
<dbReference type="EMBL" id="WTXG01000320">
    <property type="protein sequence ID" value="KAI0289403.1"/>
    <property type="molecule type" value="Genomic_DNA"/>
</dbReference>
<dbReference type="Proteomes" id="UP001203297">
    <property type="component" value="Unassembled WGS sequence"/>
</dbReference>
<keyword evidence="3" id="KW-1185">Reference proteome</keyword>
<evidence type="ECO:0000313" key="3">
    <source>
        <dbReference type="Proteomes" id="UP001203297"/>
    </source>
</evidence>
<organism evidence="2 3">
    <name type="scientific">Multifurca ochricompacta</name>
    <dbReference type="NCBI Taxonomy" id="376703"/>
    <lineage>
        <taxon>Eukaryota</taxon>
        <taxon>Fungi</taxon>
        <taxon>Dikarya</taxon>
        <taxon>Basidiomycota</taxon>
        <taxon>Agaricomycotina</taxon>
        <taxon>Agaricomycetes</taxon>
        <taxon>Russulales</taxon>
        <taxon>Russulaceae</taxon>
        <taxon>Multifurca</taxon>
    </lineage>
</organism>
<sequence length="115" mass="13031">MISVSVLVLAFIPVTAWAVQVQNPNLTFPYDTTRDRESVIAIFNSSYDAYRSVCVGRRISACGLFRDRTYAFGHDQVAPLSRRPLDTFRLLTFRSPRPRLLLACLKAPFDTLGDF</sequence>
<dbReference type="AlphaFoldDB" id="A0AAD4LU59"/>
<proteinExistence type="predicted"/>
<evidence type="ECO:0000313" key="2">
    <source>
        <dbReference type="EMBL" id="KAI0289403.1"/>
    </source>
</evidence>
<gene>
    <name evidence="2" type="ORF">B0F90DRAFT_851969</name>
</gene>
<reference evidence="2" key="1">
    <citation type="journal article" date="2022" name="New Phytol.">
        <title>Evolutionary transition to the ectomycorrhizal habit in the genomes of a hyperdiverse lineage of mushroom-forming fungi.</title>
        <authorList>
            <person name="Looney B."/>
            <person name="Miyauchi S."/>
            <person name="Morin E."/>
            <person name="Drula E."/>
            <person name="Courty P.E."/>
            <person name="Kohler A."/>
            <person name="Kuo A."/>
            <person name="LaButti K."/>
            <person name="Pangilinan J."/>
            <person name="Lipzen A."/>
            <person name="Riley R."/>
            <person name="Andreopoulos W."/>
            <person name="He G."/>
            <person name="Johnson J."/>
            <person name="Nolan M."/>
            <person name="Tritt A."/>
            <person name="Barry K.W."/>
            <person name="Grigoriev I.V."/>
            <person name="Nagy L.G."/>
            <person name="Hibbett D."/>
            <person name="Henrissat B."/>
            <person name="Matheny P.B."/>
            <person name="Labbe J."/>
            <person name="Martin F.M."/>
        </authorList>
    </citation>
    <scope>NUCLEOTIDE SEQUENCE</scope>
    <source>
        <strain evidence="2">BPL690</strain>
    </source>
</reference>
<feature type="signal peptide" evidence="1">
    <location>
        <begin position="1"/>
        <end position="18"/>
    </location>
</feature>
<comment type="caution">
    <text evidence="2">The sequence shown here is derived from an EMBL/GenBank/DDBJ whole genome shotgun (WGS) entry which is preliminary data.</text>
</comment>
<accession>A0AAD4LU59</accession>